<dbReference type="InterPro" id="IPR045237">
    <property type="entry name" value="COPS7/eIF3m"/>
</dbReference>
<dbReference type="EMBL" id="EQ974372">
    <property type="protein sequence ID" value="EEF30033.1"/>
    <property type="molecule type" value="Genomic_DNA"/>
</dbReference>
<dbReference type="Proteomes" id="UP000008311">
    <property type="component" value="Unassembled WGS sequence"/>
</dbReference>
<name>B9T291_RICCO</name>
<feature type="domain" description="PCI" evidence="2">
    <location>
        <begin position="1"/>
        <end position="160"/>
    </location>
</feature>
<keyword evidence="4" id="KW-1185">Reference proteome</keyword>
<dbReference type="PANTHER" id="PTHR15350">
    <property type="entry name" value="COP9 SIGNALOSOME COMPLEX SUBUNIT 7/DENDRITIC CELL PROTEIN GA17"/>
    <property type="match status" value="1"/>
</dbReference>
<sequence>MEIEQQQIQLIQELVCLASSTSTASSLTTFITEATSHPSLFSFSEILSVPNFVQLEGTENSGYLHLLRLFATGTWRDYKRNASALPKLVLDQVLKLKQLTVLTLAQANKVLSYDVLLEELEVSNVRELEDFLINECMYAGIVKGKLNQLQRCFEVQFAAGRDLIQGQLGSMIEALNKWQATSENMLSLIQEKIEWANTMSLLDRNHQKEVQDTINEVKSSLRSELCLTSISWPFQILQNIGAVTIYAGGLYGL</sequence>
<dbReference type="Pfam" id="PF01399">
    <property type="entry name" value="PCI"/>
    <property type="match status" value="1"/>
</dbReference>
<accession>B9T291</accession>
<dbReference type="PANTHER" id="PTHR15350:SF17">
    <property type="entry name" value="COMPLEX SUBUNIT 7A, PUTATIVE-RELATED"/>
    <property type="match status" value="1"/>
</dbReference>
<evidence type="ECO:0000313" key="3">
    <source>
        <dbReference type="EMBL" id="EEF30033.1"/>
    </source>
</evidence>
<dbReference type="AlphaFoldDB" id="B9T291"/>
<dbReference type="PROSITE" id="PS50250">
    <property type="entry name" value="PCI"/>
    <property type="match status" value="1"/>
</dbReference>
<dbReference type="InterPro" id="IPR000717">
    <property type="entry name" value="PCI_dom"/>
</dbReference>
<evidence type="ECO:0000256" key="1">
    <source>
        <dbReference type="ARBA" id="ARBA00008482"/>
    </source>
</evidence>
<dbReference type="GO" id="GO:0008180">
    <property type="term" value="C:COP9 signalosome"/>
    <property type="evidence" value="ECO:0000318"/>
    <property type="project" value="GO_Central"/>
</dbReference>
<dbReference type="InParanoid" id="B9T291"/>
<reference evidence="4" key="1">
    <citation type="journal article" date="2010" name="Nat. Biotechnol.">
        <title>Draft genome sequence of the oilseed species Ricinus communis.</title>
        <authorList>
            <person name="Chan A.P."/>
            <person name="Crabtree J."/>
            <person name="Zhao Q."/>
            <person name="Lorenzi H."/>
            <person name="Orvis J."/>
            <person name="Puiu D."/>
            <person name="Melake-Berhan A."/>
            <person name="Jones K.M."/>
            <person name="Redman J."/>
            <person name="Chen G."/>
            <person name="Cahoon E.B."/>
            <person name="Gedil M."/>
            <person name="Stanke M."/>
            <person name="Haas B.J."/>
            <person name="Wortman J.R."/>
            <person name="Fraser-Liggett C.M."/>
            <person name="Ravel J."/>
            <person name="Rabinowicz P.D."/>
        </authorList>
    </citation>
    <scope>NUCLEOTIDE SEQUENCE [LARGE SCALE GENOMIC DNA]</scope>
    <source>
        <strain evidence="4">cv. Hale</strain>
    </source>
</reference>
<dbReference type="STRING" id="3988.B9T291"/>
<gene>
    <name evidence="3" type="ORF">RCOM_0191930</name>
</gene>
<comment type="similarity">
    <text evidence="1">Belongs to the CSN7/EIF3M family. CSN7 subfamily.</text>
</comment>
<evidence type="ECO:0000313" key="4">
    <source>
        <dbReference type="Proteomes" id="UP000008311"/>
    </source>
</evidence>
<organism evidence="3 4">
    <name type="scientific">Ricinus communis</name>
    <name type="common">Castor bean</name>
    <dbReference type="NCBI Taxonomy" id="3988"/>
    <lineage>
        <taxon>Eukaryota</taxon>
        <taxon>Viridiplantae</taxon>
        <taxon>Streptophyta</taxon>
        <taxon>Embryophyta</taxon>
        <taxon>Tracheophyta</taxon>
        <taxon>Spermatophyta</taxon>
        <taxon>Magnoliopsida</taxon>
        <taxon>eudicotyledons</taxon>
        <taxon>Gunneridae</taxon>
        <taxon>Pentapetalae</taxon>
        <taxon>rosids</taxon>
        <taxon>fabids</taxon>
        <taxon>Malpighiales</taxon>
        <taxon>Euphorbiaceae</taxon>
        <taxon>Acalyphoideae</taxon>
        <taxon>Acalypheae</taxon>
        <taxon>Ricinus</taxon>
    </lineage>
</organism>
<dbReference type="eggNOG" id="KOG3250">
    <property type="taxonomic scope" value="Eukaryota"/>
</dbReference>
<proteinExistence type="inferred from homology"/>
<dbReference type="SMART" id="SM00088">
    <property type="entry name" value="PINT"/>
    <property type="match status" value="1"/>
</dbReference>
<protein>
    <submittedName>
        <fullName evidence="3">Cop9 complex subunit 7a, putative</fullName>
    </submittedName>
</protein>
<evidence type="ECO:0000259" key="2">
    <source>
        <dbReference type="PROSITE" id="PS50250"/>
    </source>
</evidence>